<gene>
    <name evidence="2" type="ORF">MERR_LOCUS34061</name>
</gene>
<keyword evidence="3" id="KW-1185">Reference proteome</keyword>
<proteinExistence type="predicted"/>
<reference evidence="2" key="1">
    <citation type="submission" date="2020-01" db="EMBL/GenBank/DDBJ databases">
        <authorList>
            <person name="Mishra B."/>
        </authorList>
    </citation>
    <scope>NUCLEOTIDE SEQUENCE [LARGE SCALE GENOMIC DNA]</scope>
</reference>
<feature type="region of interest" description="Disordered" evidence="1">
    <location>
        <begin position="1"/>
        <end position="88"/>
    </location>
</feature>
<evidence type="ECO:0000256" key="1">
    <source>
        <dbReference type="SAM" id="MobiDB-lite"/>
    </source>
</evidence>
<protein>
    <submittedName>
        <fullName evidence="2">Uncharacterized protein</fullName>
    </submittedName>
</protein>
<sequence>MFRARPNSSVRLKSRPKSKPLGRSRIDDAVGHAQPRTTKAREPGSKPRGRATPSVPRTNAPSDPGKNARVRPRDFIGQIYPLDHADRP</sequence>
<feature type="compositionally biased region" description="Polar residues" evidence="1">
    <location>
        <begin position="1"/>
        <end position="11"/>
    </location>
</feature>
<comment type="caution">
    <text evidence="2">The sequence shown here is derived from an EMBL/GenBank/DDBJ whole genome shotgun (WGS) entry which is preliminary data.</text>
</comment>
<feature type="compositionally biased region" description="Basic residues" evidence="1">
    <location>
        <begin position="12"/>
        <end position="22"/>
    </location>
</feature>
<dbReference type="EMBL" id="CACVBM020001357">
    <property type="protein sequence ID" value="CAA7046826.1"/>
    <property type="molecule type" value="Genomic_DNA"/>
</dbReference>
<dbReference type="AlphaFoldDB" id="A0A6D2JS59"/>
<evidence type="ECO:0000313" key="2">
    <source>
        <dbReference type="EMBL" id="CAA7046826.1"/>
    </source>
</evidence>
<evidence type="ECO:0000313" key="3">
    <source>
        <dbReference type="Proteomes" id="UP000467841"/>
    </source>
</evidence>
<name>A0A6D2JS59_9BRAS</name>
<dbReference type="Proteomes" id="UP000467841">
    <property type="component" value="Unassembled WGS sequence"/>
</dbReference>
<organism evidence="2 3">
    <name type="scientific">Microthlaspi erraticum</name>
    <dbReference type="NCBI Taxonomy" id="1685480"/>
    <lineage>
        <taxon>Eukaryota</taxon>
        <taxon>Viridiplantae</taxon>
        <taxon>Streptophyta</taxon>
        <taxon>Embryophyta</taxon>
        <taxon>Tracheophyta</taxon>
        <taxon>Spermatophyta</taxon>
        <taxon>Magnoliopsida</taxon>
        <taxon>eudicotyledons</taxon>
        <taxon>Gunneridae</taxon>
        <taxon>Pentapetalae</taxon>
        <taxon>rosids</taxon>
        <taxon>malvids</taxon>
        <taxon>Brassicales</taxon>
        <taxon>Brassicaceae</taxon>
        <taxon>Coluteocarpeae</taxon>
        <taxon>Microthlaspi</taxon>
    </lineage>
</organism>
<accession>A0A6D2JS59</accession>